<accession>A0ABQ8JT05</accession>
<feature type="compositionally biased region" description="Basic residues" evidence="1">
    <location>
        <begin position="1"/>
        <end position="11"/>
    </location>
</feature>
<gene>
    <name evidence="2" type="ORF">DERP_006147</name>
</gene>
<dbReference type="EMBL" id="NJHN03000018">
    <property type="protein sequence ID" value="KAH9425538.1"/>
    <property type="molecule type" value="Genomic_DNA"/>
</dbReference>
<comment type="caution">
    <text evidence="2">The sequence shown here is derived from an EMBL/GenBank/DDBJ whole genome shotgun (WGS) entry which is preliminary data.</text>
</comment>
<evidence type="ECO:0000313" key="3">
    <source>
        <dbReference type="Proteomes" id="UP000887458"/>
    </source>
</evidence>
<dbReference type="Proteomes" id="UP000887458">
    <property type="component" value="Unassembled WGS sequence"/>
</dbReference>
<keyword evidence="3" id="KW-1185">Reference proteome</keyword>
<reference evidence="2 3" key="1">
    <citation type="journal article" date="2018" name="J. Allergy Clin. Immunol.">
        <title>High-quality assembly of Dermatophagoides pteronyssinus genome and transcriptome reveals a wide range of novel allergens.</title>
        <authorList>
            <person name="Liu X.Y."/>
            <person name="Yang K.Y."/>
            <person name="Wang M.Q."/>
            <person name="Kwok J.S."/>
            <person name="Zeng X."/>
            <person name="Yang Z."/>
            <person name="Xiao X.J."/>
            <person name="Lau C.P."/>
            <person name="Li Y."/>
            <person name="Huang Z.M."/>
            <person name="Ba J.G."/>
            <person name="Yim A.K."/>
            <person name="Ouyang C.Y."/>
            <person name="Ngai S.M."/>
            <person name="Chan T.F."/>
            <person name="Leung E.L."/>
            <person name="Liu L."/>
            <person name="Liu Z.G."/>
            <person name="Tsui S.K."/>
        </authorList>
    </citation>
    <scope>NUCLEOTIDE SEQUENCE [LARGE SCALE GENOMIC DNA]</scope>
    <source>
        <strain evidence="2">Derp</strain>
    </source>
</reference>
<reference evidence="2 3" key="2">
    <citation type="journal article" date="2022" name="Mol. Biol. Evol.">
        <title>Comparative Genomics Reveals Insights into the Divergent Evolution of Astigmatic Mites and Household Pest Adaptations.</title>
        <authorList>
            <person name="Xiong Q."/>
            <person name="Wan A.T."/>
            <person name="Liu X."/>
            <person name="Fung C.S."/>
            <person name="Xiao X."/>
            <person name="Malainual N."/>
            <person name="Hou J."/>
            <person name="Wang L."/>
            <person name="Wang M."/>
            <person name="Yang K.Y."/>
            <person name="Cui Y."/>
            <person name="Leung E.L."/>
            <person name="Nong W."/>
            <person name="Shin S.K."/>
            <person name="Au S.W."/>
            <person name="Jeong K.Y."/>
            <person name="Chew F.T."/>
            <person name="Hui J.H."/>
            <person name="Leung T.F."/>
            <person name="Tungtrongchitr A."/>
            <person name="Zhong N."/>
            <person name="Liu Z."/>
            <person name="Tsui S.K."/>
        </authorList>
    </citation>
    <scope>NUCLEOTIDE SEQUENCE [LARGE SCALE GENOMIC DNA]</scope>
    <source>
        <strain evidence="2">Derp</strain>
    </source>
</reference>
<feature type="region of interest" description="Disordered" evidence="1">
    <location>
        <begin position="1"/>
        <end position="27"/>
    </location>
</feature>
<feature type="compositionally biased region" description="Low complexity" evidence="1">
    <location>
        <begin position="12"/>
        <end position="27"/>
    </location>
</feature>
<evidence type="ECO:0000313" key="2">
    <source>
        <dbReference type="EMBL" id="KAH9425538.1"/>
    </source>
</evidence>
<organism evidence="2 3">
    <name type="scientific">Dermatophagoides pteronyssinus</name>
    <name type="common">European house dust mite</name>
    <dbReference type="NCBI Taxonomy" id="6956"/>
    <lineage>
        <taxon>Eukaryota</taxon>
        <taxon>Metazoa</taxon>
        <taxon>Ecdysozoa</taxon>
        <taxon>Arthropoda</taxon>
        <taxon>Chelicerata</taxon>
        <taxon>Arachnida</taxon>
        <taxon>Acari</taxon>
        <taxon>Acariformes</taxon>
        <taxon>Sarcoptiformes</taxon>
        <taxon>Astigmata</taxon>
        <taxon>Psoroptidia</taxon>
        <taxon>Analgoidea</taxon>
        <taxon>Pyroglyphidae</taxon>
        <taxon>Dermatophagoidinae</taxon>
        <taxon>Dermatophagoides</taxon>
    </lineage>
</organism>
<sequence>MNEKITKKKNKSNNNNRQKQQQQQQQNIAAMKNILNTQSIDGHNINHNNNENFDNLSTTTMITSGYNDTNDNHNIINNNNLHPDPDTMMMIYGSTNSLHNHQSYNWNDSINSDCDKNNVIKSLCNDDDEENERKD</sequence>
<protein>
    <submittedName>
        <fullName evidence="2">Uncharacterized protein</fullName>
    </submittedName>
</protein>
<evidence type="ECO:0000256" key="1">
    <source>
        <dbReference type="SAM" id="MobiDB-lite"/>
    </source>
</evidence>
<name>A0ABQ8JT05_DERPT</name>
<proteinExistence type="predicted"/>